<dbReference type="EMBL" id="JBHSPB010000014">
    <property type="protein sequence ID" value="MFC5722846.1"/>
    <property type="molecule type" value="Genomic_DNA"/>
</dbReference>
<evidence type="ECO:0000313" key="3">
    <source>
        <dbReference type="Proteomes" id="UP001596083"/>
    </source>
</evidence>
<keyword evidence="3" id="KW-1185">Reference proteome</keyword>
<gene>
    <name evidence="2" type="ORF">ACFP1Z_22005</name>
</gene>
<accession>A0ABW0Z281</accession>
<evidence type="ECO:0000313" key="2">
    <source>
        <dbReference type="EMBL" id="MFC5722846.1"/>
    </source>
</evidence>
<feature type="compositionally biased region" description="Basic residues" evidence="1">
    <location>
        <begin position="57"/>
        <end position="70"/>
    </location>
</feature>
<organism evidence="2 3">
    <name type="scientific">Streptomyces gamaensis</name>
    <dbReference type="NCBI Taxonomy" id="1763542"/>
    <lineage>
        <taxon>Bacteria</taxon>
        <taxon>Bacillati</taxon>
        <taxon>Actinomycetota</taxon>
        <taxon>Actinomycetes</taxon>
        <taxon>Kitasatosporales</taxon>
        <taxon>Streptomycetaceae</taxon>
        <taxon>Streptomyces</taxon>
    </lineage>
</organism>
<reference evidence="3" key="1">
    <citation type="journal article" date="2019" name="Int. J. Syst. Evol. Microbiol.">
        <title>The Global Catalogue of Microorganisms (GCM) 10K type strain sequencing project: providing services to taxonomists for standard genome sequencing and annotation.</title>
        <authorList>
            <consortium name="The Broad Institute Genomics Platform"/>
            <consortium name="The Broad Institute Genome Sequencing Center for Infectious Disease"/>
            <person name="Wu L."/>
            <person name="Ma J."/>
        </authorList>
    </citation>
    <scope>NUCLEOTIDE SEQUENCE [LARGE SCALE GENOMIC DNA]</scope>
    <source>
        <strain evidence="3">CGMCC 4.7304</strain>
    </source>
</reference>
<proteinExistence type="predicted"/>
<comment type="caution">
    <text evidence="2">The sequence shown here is derived from an EMBL/GenBank/DDBJ whole genome shotgun (WGS) entry which is preliminary data.</text>
</comment>
<name>A0ABW0Z281_9ACTN</name>
<dbReference type="Pfam" id="PF11209">
    <property type="entry name" value="LmeA"/>
    <property type="match status" value="1"/>
</dbReference>
<evidence type="ECO:0000256" key="1">
    <source>
        <dbReference type="SAM" id="MobiDB-lite"/>
    </source>
</evidence>
<dbReference type="Proteomes" id="UP001596083">
    <property type="component" value="Unassembled WGS sequence"/>
</dbReference>
<dbReference type="InterPro" id="IPR021373">
    <property type="entry name" value="DUF2993"/>
</dbReference>
<dbReference type="RefSeq" id="WP_390318606.1">
    <property type="nucleotide sequence ID" value="NZ_JBHSPB010000014.1"/>
</dbReference>
<feature type="region of interest" description="Disordered" evidence="1">
    <location>
        <begin position="1"/>
        <end position="70"/>
    </location>
</feature>
<protein>
    <submittedName>
        <fullName evidence="2">DUF2993 domain-containing protein</fullName>
    </submittedName>
</protein>
<sequence>MRTPTRIPVLPANPYDELASLDDEYEPCPPHPLDSALQRPAGEVEDEPWSPPDHRRAAPRRRRRRARRRPRHRHLPLKLLITAGTGAALLVLADRCAALYAEKEAEQKLQQTLHLEAAPQVDIRGFPFLTQLVDKELTEVDVTVPHLAADRVSIARVQAKAHGIRIRGDLPSDIRGAVVGRLNGSVLLAFDDMNRELSASQLKFGRESDDTIVARGDLTVAGRPVRIRARAHVHQDDGQSLSTRLDAVTIDLPGIAVYRPVQADGNHGKSLTLHREAAERIARDAARVKALFSVPALAARLGVTPDEVAIALREDERLHEIAGTPRFVESLTRINLVDVVAGHPWLLQKIGIDPAVVTGLSRLRPPTVTDGLTLSYTLPAEARKLGLRLDGVKVGDDGVQADVTADDLPVDATAH</sequence>